<comment type="caution">
    <text evidence="1">The sequence shown here is derived from an EMBL/GenBank/DDBJ whole genome shotgun (WGS) entry which is preliminary data.</text>
</comment>
<organism evidence="1">
    <name type="scientific">termite gut metagenome</name>
    <dbReference type="NCBI Taxonomy" id="433724"/>
    <lineage>
        <taxon>unclassified sequences</taxon>
        <taxon>metagenomes</taxon>
        <taxon>organismal metagenomes</taxon>
    </lineage>
</organism>
<protein>
    <submittedName>
        <fullName evidence="1">Uncharacterized protein</fullName>
    </submittedName>
</protein>
<sequence length="180" mass="20557">MIEEIDLRKIKEGTPGILSSLGAYMYDACIATLHRCKHQDGVSMHLEGNRTIGISLRWADEYNDQMDRTFREDSSMIDYAASCISCLLAIHETSYTVIERGYTNSGIDYFLGYENDQLFSRAARLEISGIYHESLTNKPEIRLKAKIKQTRQSDNLDLPAYVSIIEFSKPRAIFKKTESL</sequence>
<proteinExistence type="predicted"/>
<evidence type="ECO:0000313" key="1">
    <source>
        <dbReference type="EMBL" id="KAA6321107.1"/>
    </source>
</evidence>
<name>A0A5J4QH28_9ZZZZ</name>
<dbReference type="AlphaFoldDB" id="A0A5J4QH28"/>
<dbReference type="EMBL" id="SNRY01003403">
    <property type="protein sequence ID" value="KAA6321107.1"/>
    <property type="molecule type" value="Genomic_DNA"/>
</dbReference>
<reference evidence="1" key="1">
    <citation type="submission" date="2019-03" db="EMBL/GenBank/DDBJ databases">
        <title>Single cell metagenomics reveals metabolic interactions within the superorganism composed of flagellate Streblomastix strix and complex community of Bacteroidetes bacteria on its surface.</title>
        <authorList>
            <person name="Treitli S.C."/>
            <person name="Kolisko M."/>
            <person name="Husnik F."/>
            <person name="Keeling P."/>
            <person name="Hampl V."/>
        </authorList>
    </citation>
    <scope>NUCLEOTIDE SEQUENCE</scope>
    <source>
        <strain evidence="1">STM</strain>
    </source>
</reference>
<accession>A0A5J4QH28</accession>
<gene>
    <name evidence="1" type="ORF">EZS27_029203</name>
</gene>